<evidence type="ECO:0000313" key="11">
    <source>
        <dbReference type="Proteomes" id="UP001501195"/>
    </source>
</evidence>
<dbReference type="SUPFAM" id="SSF48179">
    <property type="entry name" value="6-phosphogluconate dehydrogenase C-terminal domain-like"/>
    <property type="match status" value="1"/>
</dbReference>
<dbReference type="Pfam" id="PF08125">
    <property type="entry name" value="Mannitol_dh_C"/>
    <property type="match status" value="1"/>
</dbReference>
<sequence>MTSSELSSNSGSEPCDEPHITLVPITTALARGGTASTSAPGYDRSTISAGIAHIGVGNFHRVHQGVYLDDLFATRPDQRHWGVVGIGLREHETSQAKAAAYGAQGQDGLYTVTRYTKDGRRTSRIIGSMIEYLYGPADPAAVVTRLTDPSIRIVSLTITEGGYNLDEHSGAFRLDEPAVAADLHREHPETTFGVLTAALAARRAAGIAPFTVMSCDNLRHNGETARVAVLGFARAVDPDLARWIDDHVAFPNSMVDRIAPSVPTRTRAALNAGTGIDDALPALTEDYRQWILQDDFPTGRPAWEDLGVQLRPDVAAFEAVKGRLLNASHMLLAYPAALAGYRWVAEAAADPAIATVLTRFMAADAAPLLQAPAGVSLEHYQQMVVERFANPHLPDTVLRVAHDGAAKLPVFHRATAEGLLSTGGDLRRVALLLASFRQYTSGVDEHDRTFTVEEPHLSDADWSLLRSGDPLRALEASPFAAWRLGGSPTFVSAYLHVVDLLQAQGVHAALQHAISELPSPQPQGGQPHEARSQREPATTRRLHA</sequence>
<comment type="catalytic activity">
    <reaction evidence="6">
        <text>D-mannitol 1-phosphate + NAD(+) = beta-D-fructose 6-phosphate + NADH + H(+)</text>
        <dbReference type="Rhea" id="RHEA:19661"/>
        <dbReference type="ChEBI" id="CHEBI:15378"/>
        <dbReference type="ChEBI" id="CHEBI:57540"/>
        <dbReference type="ChEBI" id="CHEBI:57634"/>
        <dbReference type="ChEBI" id="CHEBI:57945"/>
        <dbReference type="ChEBI" id="CHEBI:61381"/>
        <dbReference type="EC" id="1.1.1.17"/>
    </reaction>
</comment>
<feature type="domain" description="Mannitol dehydrogenase N-terminal" evidence="8">
    <location>
        <begin position="50"/>
        <end position="304"/>
    </location>
</feature>
<dbReference type="SUPFAM" id="SSF51735">
    <property type="entry name" value="NAD(P)-binding Rossmann-fold domains"/>
    <property type="match status" value="1"/>
</dbReference>
<feature type="compositionally biased region" description="Basic and acidic residues" evidence="7">
    <location>
        <begin position="528"/>
        <end position="538"/>
    </location>
</feature>
<feature type="domain" description="Mannitol dehydrogenase C-terminal" evidence="9">
    <location>
        <begin position="313"/>
        <end position="460"/>
    </location>
</feature>
<keyword evidence="11" id="KW-1185">Reference proteome</keyword>
<name>A0ABP9H9X7_9ACTN</name>
<dbReference type="InterPro" id="IPR008927">
    <property type="entry name" value="6-PGluconate_DH-like_C_sf"/>
</dbReference>
<dbReference type="InterPro" id="IPR013328">
    <property type="entry name" value="6PGD_dom2"/>
</dbReference>
<dbReference type="InterPro" id="IPR000669">
    <property type="entry name" value="Mannitol_DH"/>
</dbReference>
<dbReference type="PANTHER" id="PTHR43362">
    <property type="entry name" value="MANNITOL DEHYDROGENASE DSF1-RELATED"/>
    <property type="match status" value="1"/>
</dbReference>
<dbReference type="InterPro" id="IPR036291">
    <property type="entry name" value="NAD(P)-bd_dom_sf"/>
</dbReference>
<evidence type="ECO:0000256" key="6">
    <source>
        <dbReference type="ARBA" id="ARBA00048615"/>
    </source>
</evidence>
<dbReference type="PROSITE" id="PS00974">
    <property type="entry name" value="MANNITOL_DHGENASE"/>
    <property type="match status" value="1"/>
</dbReference>
<proteinExistence type="inferred from homology"/>
<dbReference type="PRINTS" id="PR00084">
    <property type="entry name" value="MTLDHDRGNASE"/>
</dbReference>
<dbReference type="Gene3D" id="1.10.1040.10">
    <property type="entry name" value="N-(1-d-carboxylethyl)-l-norvaline Dehydrogenase, domain 2"/>
    <property type="match status" value="1"/>
</dbReference>
<evidence type="ECO:0000256" key="5">
    <source>
        <dbReference type="ARBA" id="ARBA00023027"/>
    </source>
</evidence>
<accession>A0ABP9H9X7</accession>
<dbReference type="InterPro" id="IPR013131">
    <property type="entry name" value="Mannitol_DH_N"/>
</dbReference>
<evidence type="ECO:0000259" key="9">
    <source>
        <dbReference type="Pfam" id="PF08125"/>
    </source>
</evidence>
<keyword evidence="4" id="KW-0560">Oxidoreductase</keyword>
<reference evidence="11" key="1">
    <citation type="journal article" date="2019" name="Int. J. Syst. Evol. Microbiol.">
        <title>The Global Catalogue of Microorganisms (GCM) 10K type strain sequencing project: providing services to taxonomists for standard genome sequencing and annotation.</title>
        <authorList>
            <consortium name="The Broad Institute Genomics Platform"/>
            <consortium name="The Broad Institute Genome Sequencing Center for Infectious Disease"/>
            <person name="Wu L."/>
            <person name="Ma J."/>
        </authorList>
    </citation>
    <scope>NUCLEOTIDE SEQUENCE [LARGE SCALE GENOMIC DNA]</scope>
    <source>
        <strain evidence="11">JCM 18126</strain>
    </source>
</reference>
<evidence type="ECO:0000256" key="1">
    <source>
        <dbReference type="ARBA" id="ARBA00006541"/>
    </source>
</evidence>
<evidence type="ECO:0000256" key="7">
    <source>
        <dbReference type="SAM" id="MobiDB-lite"/>
    </source>
</evidence>
<feature type="region of interest" description="Disordered" evidence="7">
    <location>
        <begin position="516"/>
        <end position="544"/>
    </location>
</feature>
<evidence type="ECO:0000259" key="8">
    <source>
        <dbReference type="Pfam" id="PF01232"/>
    </source>
</evidence>
<dbReference type="PANTHER" id="PTHR43362:SF1">
    <property type="entry name" value="MANNITOL DEHYDROGENASE 2-RELATED"/>
    <property type="match status" value="1"/>
</dbReference>
<evidence type="ECO:0000256" key="2">
    <source>
        <dbReference type="ARBA" id="ARBA00012939"/>
    </source>
</evidence>
<evidence type="ECO:0000313" key="10">
    <source>
        <dbReference type="EMBL" id="GAA4965066.1"/>
    </source>
</evidence>
<organism evidence="10 11">
    <name type="scientific">Kineococcus glutinatus</name>
    <dbReference type="NCBI Taxonomy" id="1070872"/>
    <lineage>
        <taxon>Bacteria</taxon>
        <taxon>Bacillati</taxon>
        <taxon>Actinomycetota</taxon>
        <taxon>Actinomycetes</taxon>
        <taxon>Kineosporiales</taxon>
        <taxon>Kineosporiaceae</taxon>
        <taxon>Kineococcus</taxon>
    </lineage>
</organism>
<dbReference type="Proteomes" id="UP001501195">
    <property type="component" value="Unassembled WGS sequence"/>
</dbReference>
<protein>
    <recommendedName>
        <fullName evidence="3">Mannitol-1-phosphate 5-dehydrogenase</fullName>
        <ecNumber evidence="2">1.1.1.17</ecNumber>
    </recommendedName>
</protein>
<dbReference type="Gene3D" id="3.40.50.720">
    <property type="entry name" value="NAD(P)-binding Rossmann-like Domain"/>
    <property type="match status" value="1"/>
</dbReference>
<evidence type="ECO:0000256" key="4">
    <source>
        <dbReference type="ARBA" id="ARBA00023002"/>
    </source>
</evidence>
<dbReference type="EC" id="1.1.1.17" evidence="2"/>
<comment type="similarity">
    <text evidence="1">Belongs to the mannitol dehydrogenase family.</text>
</comment>
<evidence type="ECO:0000256" key="3">
    <source>
        <dbReference type="ARBA" id="ARBA00016219"/>
    </source>
</evidence>
<dbReference type="InterPro" id="IPR023027">
    <property type="entry name" value="Mannitol_DH_CS"/>
</dbReference>
<dbReference type="RefSeq" id="WP_345710771.1">
    <property type="nucleotide sequence ID" value="NZ_BAABIL010000054.1"/>
</dbReference>
<dbReference type="Pfam" id="PF01232">
    <property type="entry name" value="Mannitol_dh"/>
    <property type="match status" value="1"/>
</dbReference>
<dbReference type="InterPro" id="IPR013118">
    <property type="entry name" value="Mannitol_DH_C"/>
</dbReference>
<dbReference type="EMBL" id="BAABIL010000054">
    <property type="protein sequence ID" value="GAA4965066.1"/>
    <property type="molecule type" value="Genomic_DNA"/>
</dbReference>
<keyword evidence="5" id="KW-0520">NAD</keyword>
<comment type="caution">
    <text evidence="10">The sequence shown here is derived from an EMBL/GenBank/DDBJ whole genome shotgun (WGS) entry which is preliminary data.</text>
</comment>
<gene>
    <name evidence="10" type="ORF">GCM10023225_05240</name>
</gene>
<dbReference type="InterPro" id="IPR050988">
    <property type="entry name" value="Mannitol_DH/Oxidoreductase"/>
</dbReference>